<evidence type="ECO:0000313" key="2">
    <source>
        <dbReference type="EMBL" id="PDP45152.1"/>
    </source>
</evidence>
<dbReference type="EMBL" id="NSLJ01000001">
    <property type="protein sequence ID" value="PDP45152.1"/>
    <property type="molecule type" value="Genomic_DNA"/>
</dbReference>
<keyword evidence="1" id="KW-0812">Transmembrane</keyword>
<dbReference type="OMA" id="RIQIAPW"/>
<evidence type="ECO:0000313" key="5">
    <source>
        <dbReference type="Proteomes" id="UP000219259"/>
    </source>
</evidence>
<gene>
    <name evidence="2" type="ORF">CLI86_00515</name>
    <name evidence="3" type="ORF">TFUB20_01516</name>
</gene>
<dbReference type="RefSeq" id="WP_014225099.1">
    <property type="nucleotide sequence ID" value="NZ_CAJPTF010000018.1"/>
</dbReference>
<reference evidence="2 5" key="2">
    <citation type="submission" date="2017-09" db="EMBL/GenBank/DDBJ databases">
        <title>Phase variable restriction modification systems are present in the genome sequences of periodontal pathogens Prevotella intermedia, Tannerella forsythia and Porphyromonas gingivalis.</title>
        <authorList>
            <person name="Haigh R.D."/>
            <person name="Crawford L."/>
            <person name="Ralph J."/>
            <person name="Wanford J."/>
            <person name="Vartoukian S.R."/>
            <person name="Hijazib K."/>
            <person name="Wade W."/>
            <person name="Oggioni M.R."/>
        </authorList>
    </citation>
    <scope>NUCLEOTIDE SEQUENCE [LARGE SCALE GENOMIC DNA]</scope>
    <source>
        <strain evidence="2 5">WW11663</strain>
    </source>
</reference>
<dbReference type="GeneID" id="34758904"/>
<proteinExistence type="predicted"/>
<accession>A0A1D3UP35</accession>
<keyword evidence="1" id="KW-0472">Membrane</keyword>
<sequence>MKDFAFGKSNFIWVGVSVFLIIVGFALMSGGGSKDGISFNPEIFSKQRIVIAPIVTMVGFILMVFAILKGDKKTAEHKDETLGE</sequence>
<name>A0A1D3UP35_TANFO</name>
<dbReference type="OrthoDB" id="963379at2"/>
<feature type="transmembrane region" description="Helical" evidence="1">
    <location>
        <begin position="49"/>
        <end position="68"/>
    </location>
</feature>
<dbReference type="InterPro" id="IPR021448">
    <property type="entry name" value="DUF3098"/>
</dbReference>
<dbReference type="Proteomes" id="UP000182057">
    <property type="component" value="Unassembled WGS sequence"/>
</dbReference>
<dbReference type="Pfam" id="PF11297">
    <property type="entry name" value="DUF3098"/>
    <property type="match status" value="1"/>
</dbReference>
<evidence type="ECO:0000313" key="3">
    <source>
        <dbReference type="EMBL" id="SCQ21861.1"/>
    </source>
</evidence>
<protein>
    <submittedName>
        <fullName evidence="2">DUF3098 domain-containing protein</fullName>
    </submittedName>
</protein>
<dbReference type="AlphaFoldDB" id="A0A1D3UP35"/>
<evidence type="ECO:0000313" key="4">
    <source>
        <dbReference type="Proteomes" id="UP000182057"/>
    </source>
</evidence>
<reference evidence="3 4" key="1">
    <citation type="submission" date="2016-09" db="EMBL/GenBank/DDBJ databases">
        <authorList>
            <person name="Capua I."/>
            <person name="De Benedictis P."/>
            <person name="Joannis T."/>
            <person name="Lombin L.H."/>
            <person name="Cattoli G."/>
        </authorList>
    </citation>
    <scope>NUCLEOTIDE SEQUENCE [LARGE SCALE GENOMIC DNA]</scope>
    <source>
        <strain evidence="3 4">UB20</strain>
    </source>
</reference>
<keyword evidence="1" id="KW-1133">Transmembrane helix</keyword>
<dbReference type="EMBL" id="FMMM01000055">
    <property type="protein sequence ID" value="SCQ21861.1"/>
    <property type="molecule type" value="Genomic_DNA"/>
</dbReference>
<dbReference type="Proteomes" id="UP000219259">
    <property type="component" value="Unassembled WGS sequence"/>
</dbReference>
<evidence type="ECO:0000256" key="1">
    <source>
        <dbReference type="SAM" id="Phobius"/>
    </source>
</evidence>
<organism evidence="3 4">
    <name type="scientific">Tannerella forsythia</name>
    <name type="common">Bacteroides forsythus</name>
    <dbReference type="NCBI Taxonomy" id="28112"/>
    <lineage>
        <taxon>Bacteria</taxon>
        <taxon>Pseudomonadati</taxon>
        <taxon>Bacteroidota</taxon>
        <taxon>Bacteroidia</taxon>
        <taxon>Bacteroidales</taxon>
        <taxon>Tannerellaceae</taxon>
        <taxon>Tannerella</taxon>
    </lineage>
</organism>
<feature type="transmembrane region" description="Helical" evidence="1">
    <location>
        <begin position="12"/>
        <end position="29"/>
    </location>
</feature>